<name>A0AA38IMI8_9CUCU</name>
<keyword evidence="1" id="KW-1133">Transmembrane helix</keyword>
<dbReference type="AlphaFoldDB" id="A0AA38IMI8"/>
<organism evidence="2 3">
    <name type="scientific">Zophobas morio</name>
    <dbReference type="NCBI Taxonomy" id="2755281"/>
    <lineage>
        <taxon>Eukaryota</taxon>
        <taxon>Metazoa</taxon>
        <taxon>Ecdysozoa</taxon>
        <taxon>Arthropoda</taxon>
        <taxon>Hexapoda</taxon>
        <taxon>Insecta</taxon>
        <taxon>Pterygota</taxon>
        <taxon>Neoptera</taxon>
        <taxon>Endopterygota</taxon>
        <taxon>Coleoptera</taxon>
        <taxon>Polyphaga</taxon>
        <taxon>Cucujiformia</taxon>
        <taxon>Tenebrionidae</taxon>
        <taxon>Zophobas</taxon>
    </lineage>
</organism>
<evidence type="ECO:0000313" key="2">
    <source>
        <dbReference type="EMBL" id="KAJ3658345.1"/>
    </source>
</evidence>
<dbReference type="EMBL" id="JALNTZ010000003">
    <property type="protein sequence ID" value="KAJ3658345.1"/>
    <property type="molecule type" value="Genomic_DNA"/>
</dbReference>
<dbReference type="Proteomes" id="UP001168821">
    <property type="component" value="Unassembled WGS sequence"/>
</dbReference>
<comment type="caution">
    <text evidence="2">The sequence shown here is derived from an EMBL/GenBank/DDBJ whole genome shotgun (WGS) entry which is preliminary data.</text>
</comment>
<keyword evidence="3" id="KW-1185">Reference proteome</keyword>
<gene>
    <name evidence="2" type="ORF">Zmor_010089</name>
</gene>
<feature type="transmembrane region" description="Helical" evidence="1">
    <location>
        <begin position="110"/>
        <end position="129"/>
    </location>
</feature>
<protein>
    <submittedName>
        <fullName evidence="2">Uncharacterized protein</fullName>
    </submittedName>
</protein>
<keyword evidence="1" id="KW-0472">Membrane</keyword>
<feature type="transmembrane region" description="Helical" evidence="1">
    <location>
        <begin position="12"/>
        <end position="41"/>
    </location>
</feature>
<sequence length="133" mass="15551">MVMSLENQKATTFMKLCTVGAASFWVLDLILQIFLLLYPYILYYEKGLETVNICGDIYDDDQQHYKKVEPKKSKISTLLLLFQPELLRLEVFITNRKFSAHGLLELEWSVVYLIIAWTTTHIVCLVQFAQIRN</sequence>
<accession>A0AA38IMI8</accession>
<keyword evidence="1" id="KW-0812">Transmembrane</keyword>
<evidence type="ECO:0000313" key="3">
    <source>
        <dbReference type="Proteomes" id="UP001168821"/>
    </source>
</evidence>
<proteinExistence type="predicted"/>
<reference evidence="2" key="1">
    <citation type="journal article" date="2023" name="G3 (Bethesda)">
        <title>Whole genome assemblies of Zophobas morio and Tenebrio molitor.</title>
        <authorList>
            <person name="Kaur S."/>
            <person name="Stinson S.A."/>
            <person name="diCenzo G.C."/>
        </authorList>
    </citation>
    <scope>NUCLEOTIDE SEQUENCE</scope>
    <source>
        <strain evidence="2">QUZm001</strain>
    </source>
</reference>
<evidence type="ECO:0000256" key="1">
    <source>
        <dbReference type="SAM" id="Phobius"/>
    </source>
</evidence>